<feature type="transmembrane region" description="Helical" evidence="1">
    <location>
        <begin position="48"/>
        <end position="69"/>
    </location>
</feature>
<dbReference type="eggNOG" id="COG1073">
    <property type="taxonomic scope" value="Bacteria"/>
</dbReference>
<dbReference type="Proteomes" id="UP000185663">
    <property type="component" value="Chromosome I"/>
</dbReference>
<proteinExistence type="predicted"/>
<dbReference type="InterPro" id="IPR029059">
    <property type="entry name" value="AB_hydrolase_5"/>
</dbReference>
<evidence type="ECO:0000256" key="1">
    <source>
        <dbReference type="SAM" id="Phobius"/>
    </source>
</evidence>
<feature type="transmembrane region" description="Helical" evidence="1">
    <location>
        <begin position="14"/>
        <end position="36"/>
    </location>
</feature>
<sequence>MNSATGTPGRTRAAVVRVVATAALGAMLLIVPTVVLLTAADVVQHQHWSYGALLGVAAACGVLLVAAVVRDARQGDRPRRDVAHPVRRVVGATVLSIVLVGTLGAAWWLEPFGATDRALDALGSDETVTVAETSGWYSFTPVGSASDVGLVYSPGARVDVRATAAILRPLAEASHTVVSLKEPLGIAFVDIDQSADAIDAHPDVETWVVGGHSLGGVAASSFAGANPETVDGLLLHASYPAGDISDSPLTVTSVSGSEDGLSTPEAIADSRQNLPAATTFVEIAGAVHADFADYGPQPGDGTPTISRDDAQAQIVEASLALLDGLDHQP</sequence>
<accession>A0A1H1SF69</accession>
<name>A0A1H1SF69_9CELL</name>
<dbReference type="SUPFAM" id="SSF53474">
    <property type="entry name" value="alpha/beta-Hydrolases"/>
    <property type="match status" value="1"/>
</dbReference>
<dbReference type="AlphaFoldDB" id="A0A1H1SF69"/>
<reference evidence="3 4" key="1">
    <citation type="submission" date="2016-10" db="EMBL/GenBank/DDBJ databases">
        <authorList>
            <person name="de Groot N.N."/>
        </authorList>
    </citation>
    <scope>NUCLEOTIDE SEQUENCE [LARGE SCALE GENOMIC DNA]</scope>
    <source>
        <strain evidence="3 4">DSM 22126</strain>
    </source>
</reference>
<keyword evidence="3" id="KW-0378">Hydrolase</keyword>
<gene>
    <name evidence="3" type="ORF">SAMN04489860_1613</name>
</gene>
<keyword evidence="1" id="KW-0472">Membrane</keyword>
<evidence type="ECO:0000313" key="3">
    <source>
        <dbReference type="EMBL" id="SDS46617.1"/>
    </source>
</evidence>
<keyword evidence="4" id="KW-1185">Reference proteome</keyword>
<dbReference type="EMBL" id="LT629776">
    <property type="protein sequence ID" value="SDS46617.1"/>
    <property type="molecule type" value="Genomic_DNA"/>
</dbReference>
<feature type="transmembrane region" description="Helical" evidence="1">
    <location>
        <begin position="89"/>
        <end position="109"/>
    </location>
</feature>
<feature type="domain" description="Alpha/beta hydrolase fold-5" evidence="2">
    <location>
        <begin position="150"/>
        <end position="310"/>
    </location>
</feature>
<evidence type="ECO:0000313" key="4">
    <source>
        <dbReference type="Proteomes" id="UP000185663"/>
    </source>
</evidence>
<organism evidence="3 4">
    <name type="scientific">Paraoerskovia marina</name>
    <dbReference type="NCBI Taxonomy" id="545619"/>
    <lineage>
        <taxon>Bacteria</taxon>
        <taxon>Bacillati</taxon>
        <taxon>Actinomycetota</taxon>
        <taxon>Actinomycetes</taxon>
        <taxon>Micrococcales</taxon>
        <taxon>Cellulomonadaceae</taxon>
        <taxon>Paraoerskovia</taxon>
    </lineage>
</organism>
<dbReference type="Gene3D" id="3.40.50.1820">
    <property type="entry name" value="alpha/beta hydrolase"/>
    <property type="match status" value="1"/>
</dbReference>
<dbReference type="InterPro" id="IPR029058">
    <property type="entry name" value="AB_hydrolase_fold"/>
</dbReference>
<keyword evidence="1" id="KW-1133">Transmembrane helix</keyword>
<dbReference type="Pfam" id="PF12695">
    <property type="entry name" value="Abhydrolase_5"/>
    <property type="match status" value="1"/>
</dbReference>
<evidence type="ECO:0000259" key="2">
    <source>
        <dbReference type="Pfam" id="PF12695"/>
    </source>
</evidence>
<dbReference type="STRING" id="545619.SAMN04489860_1613"/>
<keyword evidence="1" id="KW-0812">Transmembrane</keyword>
<protein>
    <submittedName>
        <fullName evidence="3">Alpha/beta hydrolase family protein</fullName>
    </submittedName>
</protein>
<dbReference type="GO" id="GO:0016787">
    <property type="term" value="F:hydrolase activity"/>
    <property type="evidence" value="ECO:0007669"/>
    <property type="project" value="UniProtKB-KW"/>
</dbReference>
<dbReference type="RefSeq" id="WP_231959151.1">
    <property type="nucleotide sequence ID" value="NZ_LT629776.1"/>
</dbReference>